<feature type="chain" id="PRO_5017326717" evidence="5">
    <location>
        <begin position="21"/>
        <end position="1315"/>
    </location>
</feature>
<evidence type="ECO:0000256" key="5">
    <source>
        <dbReference type="SAM" id="SignalP"/>
    </source>
</evidence>
<organism evidence="7 8">
    <name type="scientific">Fusarium flagelliforme</name>
    <dbReference type="NCBI Taxonomy" id="2675880"/>
    <lineage>
        <taxon>Eukaryota</taxon>
        <taxon>Fungi</taxon>
        <taxon>Dikarya</taxon>
        <taxon>Ascomycota</taxon>
        <taxon>Pezizomycotina</taxon>
        <taxon>Sordariomycetes</taxon>
        <taxon>Hypocreomycetidae</taxon>
        <taxon>Hypocreales</taxon>
        <taxon>Nectriaceae</taxon>
        <taxon>Fusarium</taxon>
        <taxon>Fusarium incarnatum-equiseti species complex</taxon>
    </lineage>
</organism>
<evidence type="ECO:0000256" key="4">
    <source>
        <dbReference type="SAM" id="MobiDB-lite"/>
    </source>
</evidence>
<keyword evidence="8" id="KW-1185">Reference proteome</keyword>
<evidence type="ECO:0000259" key="6">
    <source>
        <dbReference type="PROSITE" id="PS51782"/>
    </source>
</evidence>
<protein>
    <submittedName>
        <fullName evidence="7">Carbohydrate-binding module family 50 protein</fullName>
    </submittedName>
</protein>
<keyword evidence="1" id="KW-0147">Chitin-binding</keyword>
<feature type="region of interest" description="Disordered" evidence="4">
    <location>
        <begin position="120"/>
        <end position="144"/>
    </location>
</feature>
<dbReference type="Pfam" id="PF24864">
    <property type="entry name" value="DUF7730"/>
    <property type="match status" value="2"/>
</dbReference>
<dbReference type="Proteomes" id="UP000265631">
    <property type="component" value="Unassembled WGS sequence"/>
</dbReference>
<dbReference type="InterPro" id="IPR018392">
    <property type="entry name" value="LysM"/>
</dbReference>
<dbReference type="Gene3D" id="3.10.350.10">
    <property type="entry name" value="LysM domain"/>
    <property type="match status" value="4"/>
</dbReference>
<feature type="domain" description="LysM" evidence="6">
    <location>
        <begin position="190"/>
        <end position="238"/>
    </location>
</feature>
<dbReference type="GO" id="GO:0008061">
    <property type="term" value="F:chitin binding"/>
    <property type="evidence" value="ECO:0007669"/>
    <property type="project" value="UniProtKB-KW"/>
</dbReference>
<feature type="compositionally biased region" description="Low complexity" evidence="4">
    <location>
        <begin position="269"/>
        <end position="282"/>
    </location>
</feature>
<name>A0A395MW50_9HYPO</name>
<reference evidence="7 8" key="1">
    <citation type="journal article" date="2018" name="PLoS Pathog.">
        <title>Evolution of structural diversity of trichothecenes, a family of toxins produced by plant pathogenic and entomopathogenic fungi.</title>
        <authorList>
            <person name="Proctor R.H."/>
            <person name="McCormick S.P."/>
            <person name="Kim H.S."/>
            <person name="Cardoza R.E."/>
            <person name="Stanley A.M."/>
            <person name="Lindo L."/>
            <person name="Kelly A."/>
            <person name="Brown D.W."/>
            <person name="Lee T."/>
            <person name="Vaughan M.M."/>
            <person name="Alexander N.J."/>
            <person name="Busman M."/>
            <person name="Gutierrez S."/>
        </authorList>
    </citation>
    <scope>NUCLEOTIDE SEQUENCE [LARGE SCALE GENOMIC DNA]</scope>
    <source>
        <strain evidence="7 8">NRRL 13405</strain>
    </source>
</reference>
<keyword evidence="2" id="KW-0843">Virulence</keyword>
<feature type="signal peptide" evidence="5">
    <location>
        <begin position="1"/>
        <end position="20"/>
    </location>
</feature>
<dbReference type="EMBL" id="PXXK01000089">
    <property type="protein sequence ID" value="RFN51875.1"/>
    <property type="molecule type" value="Genomic_DNA"/>
</dbReference>
<dbReference type="SUPFAM" id="SSF54106">
    <property type="entry name" value="LysM domain"/>
    <property type="match status" value="1"/>
</dbReference>
<comment type="caution">
    <text evidence="7">The sequence shown here is derived from an EMBL/GenBank/DDBJ whole genome shotgun (WGS) entry which is preliminary data.</text>
</comment>
<comment type="similarity">
    <text evidence="3">Belongs to the secreted LysM effector family.</text>
</comment>
<proteinExistence type="inferred from homology"/>
<feature type="region of interest" description="Disordered" evidence="4">
    <location>
        <begin position="492"/>
        <end position="525"/>
    </location>
</feature>
<evidence type="ECO:0000256" key="3">
    <source>
        <dbReference type="ARBA" id="ARBA00044955"/>
    </source>
</evidence>
<accession>A0A395MW50</accession>
<dbReference type="PANTHER" id="PTHR34997:SF1">
    <property type="entry name" value="PEPTIDOGLYCAN-BINDING LYSIN DOMAIN"/>
    <property type="match status" value="1"/>
</dbReference>
<gene>
    <name evidence="7" type="ORF">FIE12Z_3836</name>
</gene>
<dbReference type="CDD" id="cd00118">
    <property type="entry name" value="LysM"/>
    <property type="match status" value="1"/>
</dbReference>
<feature type="region of interest" description="Disordered" evidence="4">
    <location>
        <begin position="253"/>
        <end position="283"/>
    </location>
</feature>
<dbReference type="InterPro" id="IPR036779">
    <property type="entry name" value="LysM_dom_sf"/>
</dbReference>
<dbReference type="PANTHER" id="PTHR34997">
    <property type="entry name" value="AM15"/>
    <property type="match status" value="1"/>
</dbReference>
<feature type="compositionally biased region" description="Polar residues" evidence="4">
    <location>
        <begin position="514"/>
        <end position="525"/>
    </location>
</feature>
<dbReference type="PROSITE" id="PS51782">
    <property type="entry name" value="LYSM"/>
    <property type="match status" value="4"/>
</dbReference>
<evidence type="ECO:0000256" key="1">
    <source>
        <dbReference type="ARBA" id="ARBA00022669"/>
    </source>
</evidence>
<evidence type="ECO:0000313" key="7">
    <source>
        <dbReference type="EMBL" id="RFN51875.1"/>
    </source>
</evidence>
<evidence type="ECO:0000313" key="8">
    <source>
        <dbReference type="Proteomes" id="UP000265631"/>
    </source>
</evidence>
<dbReference type="InterPro" id="IPR052210">
    <property type="entry name" value="LysM1-like"/>
</dbReference>
<keyword evidence="5" id="KW-0732">Signal</keyword>
<feature type="domain" description="LysM" evidence="6">
    <location>
        <begin position="293"/>
        <end position="340"/>
    </location>
</feature>
<evidence type="ECO:0000256" key="2">
    <source>
        <dbReference type="ARBA" id="ARBA00023026"/>
    </source>
</evidence>
<feature type="region of interest" description="Disordered" evidence="4">
    <location>
        <begin position="900"/>
        <end position="931"/>
    </location>
</feature>
<feature type="compositionally biased region" description="Basic and acidic residues" evidence="4">
    <location>
        <begin position="920"/>
        <end position="929"/>
    </location>
</feature>
<feature type="domain" description="LysM" evidence="6">
    <location>
        <begin position="39"/>
        <end position="86"/>
    </location>
</feature>
<feature type="region of interest" description="Disordered" evidence="4">
    <location>
        <begin position="422"/>
        <end position="445"/>
    </location>
</feature>
<dbReference type="STRING" id="2594813.A0A395MW50"/>
<sequence>MRPLSHFILILGATVPSVLAVDRRPGGPVHPGQPSNCIAWHTVQEGDDCNSVPQKYYITRKEFLAWNPAVSEDCTENFWLKSAYCVAVDESKTVDDSNTSLAETSTKSAINSKTSKVGYTKTPSVETTNKTAKPSATGSLKTTSHNATLSSTTTYSVRHPVSTWNITTPTIDNTWPPKATQAGQPSECNKWHLVRGGQTCRDVLNRHSAFMKQEEFFKWNPEVHTDCSGLFVGYWVCVGIHSSTTLDLDWGSSVPPFTPPPEPTKHTRTTLTPTEPDFTPTPSHGPMPEDCLNFHKAEPNETCDDILETYNCISRDQFFKYNPSLKKNCNGLWEGNWYCVGVADDLPSLPTATKSPSPVPRGNPKDCKSWYYTTGGETCEMLANVFGTFDKKQFIAMNPTVMDDCEDIEDNQWYCVATPGTPATGTSKRPPPASRVTTMPTQTGIASEYGPVPILRFSTEDFPIKVSKHYLSLSSEMTRRSKLKSWIQGKLGKGRSDPVIPEPPMLTEPRHVLTPTSSSDDLRSSNQTASIFTRIPPEIRHEILLQAFGGRTVHIDLVYQHPLNMTRQRNPGIHYGENTQQARGFDMDKPECWQWRGCVCHRKPSNVTRMFGQIQAGILDPSGGPTGNVWPPLYPEDPSSGLGEDMDRYWFLEEPGEDGCCKGYAHRCGAHIDPSVNGRPDSCWIGAMGWLLACRKAYTEGIEVLYGTNTIHMGSKPLLQNLPRLIPSQRLQTMNALEIVWKPDMYIPPGGRRGYANIEWRLRLEQIPQVHDIILQTFPHVRRLHLAFAICSTTSNKPDLNDMVLQWDEFATALLKKGNLQAPLTISLTQDHWNVLYEKAKQDALNKDCTPVLDCQFWRWTNGKCALAPLTKSTETWVKIDNATKENGYWVVRGEDDDREARQARLQASADKSTKQGNNGKEESPRPEPELPFFLNTEKHLLPLSTAKIQTQNASIFKLPADLRHEILIQAFGARRVHMDLFYDHPYISKPGDNGLPQDAHYDGGYDKMRPKRWQWRGCVCHRTPSPAQQKLNDNRYKAWPTNRSSDPYSPYPSWELGEERDRVLNSDEPGDDTCFKGYAYQCDTYTHDGDHSACWIGAMGWIMACRQSYIEGVEVLYGTNTIHISSKELLTRLPRDIPTPPRLLFLQSLEIVWDLETVRQPNVWYTNHPMGTGIVQVQLKQILLIILDSLFHVRRLHLALVVKCEGWGLYLDNTLYLLDKFAEGLCRLKNLKVPLQVSITSTIYKQLYDQAKEEAINKDVVQSHVKFQFWRYVNGTCALAPNTRGEFCKIDGATVESGYWIVRGEKHVERARGG</sequence>
<dbReference type="InterPro" id="IPR056632">
    <property type="entry name" value="DUF7730"/>
</dbReference>
<feature type="domain" description="LysM" evidence="6">
    <location>
        <begin position="369"/>
        <end position="416"/>
    </location>
</feature>
<feature type="compositionally biased region" description="Polar residues" evidence="4">
    <location>
        <begin position="435"/>
        <end position="445"/>
    </location>
</feature>